<feature type="binding site" evidence="4">
    <location>
        <position position="435"/>
    </location>
    <ligand>
        <name>Zn(2+)</name>
        <dbReference type="ChEBI" id="CHEBI:29105"/>
        <label>1</label>
    </ligand>
</feature>
<keyword evidence="4" id="KW-0862">Zinc</keyword>
<dbReference type="PANTHER" id="PTHR10340:SF34">
    <property type="entry name" value="SPHINGOMYELIN PHOSPHODIESTERASE"/>
    <property type="match status" value="1"/>
</dbReference>
<feature type="binding site" evidence="4">
    <location>
        <position position="179"/>
    </location>
    <ligand>
        <name>Zn(2+)</name>
        <dbReference type="ChEBI" id="CHEBI:29105"/>
        <label>1</label>
    </ligand>
</feature>
<keyword evidence="4" id="KW-0479">Metal-binding</keyword>
<feature type="binding site" evidence="4">
    <location>
        <position position="181"/>
    </location>
    <ligand>
        <name>Zn(2+)</name>
        <dbReference type="ChEBI" id="CHEBI:29105"/>
        <label>1</label>
    </ligand>
</feature>
<dbReference type="GO" id="GO:0016798">
    <property type="term" value="F:hydrolase activity, acting on glycosyl bonds"/>
    <property type="evidence" value="ECO:0007669"/>
    <property type="project" value="UniProtKB-KW"/>
</dbReference>
<feature type="binding site" evidence="4">
    <location>
        <position position="399"/>
    </location>
    <ligand>
        <name>Zn(2+)</name>
        <dbReference type="ChEBI" id="CHEBI:29105"/>
        <label>2</label>
    </ligand>
</feature>
<evidence type="ECO:0000259" key="7">
    <source>
        <dbReference type="Pfam" id="PF00149"/>
    </source>
</evidence>
<dbReference type="AlphaFoldDB" id="A0A439DGD6"/>
<dbReference type="InterPro" id="IPR029052">
    <property type="entry name" value="Metallo-depent_PP-like"/>
</dbReference>
<dbReference type="GO" id="GO:0046872">
    <property type="term" value="F:metal ion binding"/>
    <property type="evidence" value="ECO:0007669"/>
    <property type="project" value="UniProtKB-KW"/>
</dbReference>
<keyword evidence="9" id="KW-1185">Reference proteome</keyword>
<comment type="caution">
    <text evidence="8">The sequence shown here is derived from an EMBL/GenBank/DDBJ whole genome shotgun (WGS) entry which is preliminary data.</text>
</comment>
<evidence type="ECO:0000256" key="5">
    <source>
        <dbReference type="PIRSR" id="PIRSR000948-2"/>
    </source>
</evidence>
<feature type="disulfide bond" evidence="5">
    <location>
        <begin position="578"/>
        <end position="582"/>
    </location>
</feature>
<dbReference type="GO" id="GO:0006685">
    <property type="term" value="P:sphingomyelin catabolic process"/>
    <property type="evidence" value="ECO:0007669"/>
    <property type="project" value="UniProtKB-UniRule"/>
</dbReference>
<feature type="disulfide bond" evidence="5">
    <location>
        <begin position="66"/>
        <end position="142"/>
    </location>
</feature>
<dbReference type="CDD" id="cd00842">
    <property type="entry name" value="MPP_ASMase"/>
    <property type="match status" value="1"/>
</dbReference>
<feature type="disulfide bond" evidence="5">
    <location>
        <begin position="200"/>
        <end position="224"/>
    </location>
</feature>
<sequence length="658" mass="71683">MRPPLLLAVAAATAVAVKAQAQVPALGGWLRSDPGVQKPLFEFGPGVGRGVPENVEIDAAKIPASCAACEATLLQMKLAAARGDDFFVALATRACKRLKIADDDVCEGSIALEGPIIAHSLRGLHIGSKTSRLICVALFGMCSFPDVEEYKVPFPSPKPKSQRPKASGKNPLHIVHYSDIHIDPWYTEGADANCTKFICCRDYSDHQAPGHVVRPARPNGEHTCDSPVVLERSMYEAVQTVVPDAAFTIFTGDIVDHAVWNTTVIQNTLDVTDAYNRMATAGFLVYGTAGNHEASPANSYPPLAVSSSMQWLYDVLSSSWGKWVEPRAVDTARMFGGYSTKYQNGNLRVISLSTNLYYVHNYWLYEEPMEKDPSGQLAWLIGELDAAEKAGERVYIIGHMPLGARDAFHDASNHFDQIVNRYEATIAALFFGHTHLDEFEISYSNYSQRTADNAIAVSYIGPSMTPTSGHPAFRVYDVDPVTFGVLDITTYIANMSDPAFQGADGPVWTKYYSAREAYGDLVDPPLAPLGTDDDNQDEGIRELGPAFWHEVTEVFQENPAVFEKFITRKRRGWQPDTCDGDCRSAEICKLRAGRAQDNCTPPGSIRLTKGSGGDTPTAKLGGQECGGSVLADTLGILAGDAEMRAWLEELVDDGGREL</sequence>
<dbReference type="SUPFAM" id="SSF56300">
    <property type="entry name" value="Metallo-dependent phosphatases"/>
    <property type="match status" value="1"/>
</dbReference>
<feature type="binding site" evidence="4">
    <location>
        <position position="253"/>
    </location>
    <ligand>
        <name>Zn(2+)</name>
        <dbReference type="ChEBI" id="CHEBI:29105"/>
        <label>1</label>
    </ligand>
</feature>
<dbReference type="EMBL" id="RYZI01000026">
    <property type="protein sequence ID" value="RWA13454.1"/>
    <property type="molecule type" value="Genomic_DNA"/>
</dbReference>
<keyword evidence="5" id="KW-1015">Disulfide bond</keyword>
<dbReference type="PANTHER" id="PTHR10340">
    <property type="entry name" value="SPHINGOMYELIN PHOSPHODIESTERASE"/>
    <property type="match status" value="1"/>
</dbReference>
<feature type="binding site" evidence="4">
    <location>
        <position position="291"/>
    </location>
    <ligand>
        <name>Zn(2+)</name>
        <dbReference type="ChEBI" id="CHEBI:29105"/>
        <label>2</label>
    </ligand>
</feature>
<keyword evidence="6" id="KW-0732">Signal</keyword>
<proteinExistence type="inferred from homology"/>
<comment type="similarity">
    <text evidence="3">Belongs to the acid sphingomyelinase family.</text>
</comment>
<feature type="disulfide bond" evidence="5">
    <location>
        <begin position="194"/>
        <end position="199"/>
    </location>
</feature>
<comment type="function">
    <text evidence="3">Converts sphingomyelin to ceramide.</text>
</comment>
<dbReference type="InterPro" id="IPR041805">
    <property type="entry name" value="ASMase/PPN1_MPP"/>
</dbReference>
<evidence type="ECO:0000313" key="9">
    <source>
        <dbReference type="Proteomes" id="UP000286045"/>
    </source>
</evidence>
<dbReference type="InterPro" id="IPR011160">
    <property type="entry name" value="Sphingomy_PDE"/>
</dbReference>
<gene>
    <name evidence="8" type="ORF">EKO27_g1651</name>
</gene>
<keyword evidence="1 3" id="KW-0378">Hydrolase</keyword>
<keyword evidence="3" id="KW-0326">Glycosidase</keyword>
<feature type="binding site" evidence="4">
    <location>
        <position position="433"/>
    </location>
    <ligand>
        <name>Zn(2+)</name>
        <dbReference type="ChEBI" id="CHEBI:29105"/>
        <label>2</label>
    </ligand>
</feature>
<evidence type="ECO:0000256" key="2">
    <source>
        <dbReference type="ARBA" id="ARBA00023180"/>
    </source>
</evidence>
<name>A0A439DGD6_9PEZI</name>
<organism evidence="8 9">
    <name type="scientific">Xylaria grammica</name>
    <dbReference type="NCBI Taxonomy" id="363999"/>
    <lineage>
        <taxon>Eukaryota</taxon>
        <taxon>Fungi</taxon>
        <taxon>Dikarya</taxon>
        <taxon>Ascomycota</taxon>
        <taxon>Pezizomycotina</taxon>
        <taxon>Sordariomycetes</taxon>
        <taxon>Xylariomycetidae</taxon>
        <taxon>Xylariales</taxon>
        <taxon>Xylariaceae</taxon>
        <taxon>Xylaria</taxon>
    </lineage>
</organism>
<dbReference type="PIRSF" id="PIRSF000948">
    <property type="entry name" value="Sphingomy_PDE"/>
    <property type="match status" value="1"/>
</dbReference>
<dbReference type="Proteomes" id="UP000286045">
    <property type="component" value="Unassembled WGS sequence"/>
</dbReference>
<evidence type="ECO:0000256" key="3">
    <source>
        <dbReference type="PIRNR" id="PIRNR000948"/>
    </source>
</evidence>
<feature type="disulfide bond" evidence="5">
    <location>
        <begin position="95"/>
        <end position="106"/>
    </location>
</feature>
<dbReference type="Pfam" id="PF00149">
    <property type="entry name" value="Metallophos"/>
    <property type="match status" value="1"/>
</dbReference>
<reference evidence="8 9" key="1">
    <citation type="submission" date="2018-12" db="EMBL/GenBank/DDBJ databases">
        <title>Draft genome sequence of Xylaria grammica IHI A82.</title>
        <authorList>
            <person name="Buettner E."/>
            <person name="Kellner H."/>
        </authorList>
    </citation>
    <scope>NUCLEOTIDE SEQUENCE [LARGE SCALE GENOMIC DNA]</scope>
    <source>
        <strain evidence="8 9">IHI A82</strain>
    </source>
</reference>
<keyword evidence="2" id="KW-0325">Glycoprotein</keyword>
<feature type="domain" description="Calcineurin-like phosphoesterase" evidence="7">
    <location>
        <begin position="173"/>
        <end position="435"/>
    </location>
</feature>
<dbReference type="GO" id="GO:0004767">
    <property type="term" value="F:sphingomyelin phosphodiesterase activity"/>
    <property type="evidence" value="ECO:0007669"/>
    <property type="project" value="UniProtKB-UniRule"/>
</dbReference>
<feature type="chain" id="PRO_5019000692" description="Sphingomyelin phosphodiesterase" evidence="6">
    <location>
        <begin position="22"/>
        <end position="658"/>
    </location>
</feature>
<dbReference type="Gene3D" id="3.60.21.10">
    <property type="match status" value="1"/>
</dbReference>
<evidence type="ECO:0000256" key="4">
    <source>
        <dbReference type="PIRSR" id="PIRSR000948-1"/>
    </source>
</evidence>
<dbReference type="GO" id="GO:0016020">
    <property type="term" value="C:membrane"/>
    <property type="evidence" value="ECO:0007669"/>
    <property type="project" value="GOC"/>
</dbReference>
<dbReference type="InterPro" id="IPR004843">
    <property type="entry name" value="Calcineurin-like_PHP"/>
</dbReference>
<feature type="binding site" evidence="4">
    <location>
        <position position="253"/>
    </location>
    <ligand>
        <name>Zn(2+)</name>
        <dbReference type="ChEBI" id="CHEBI:29105"/>
        <label>2</label>
    </ligand>
</feature>
<feature type="signal peptide" evidence="6">
    <location>
        <begin position="1"/>
        <end position="21"/>
    </location>
</feature>
<evidence type="ECO:0000256" key="6">
    <source>
        <dbReference type="SAM" id="SignalP"/>
    </source>
</evidence>
<protein>
    <recommendedName>
        <fullName evidence="3">Sphingomyelin phosphodiesterase</fullName>
    </recommendedName>
</protein>
<evidence type="ECO:0000313" key="8">
    <source>
        <dbReference type="EMBL" id="RWA13454.1"/>
    </source>
</evidence>
<comment type="cofactor">
    <cofactor evidence="4">
        <name>Zn(2+)</name>
        <dbReference type="ChEBI" id="CHEBI:29105"/>
    </cofactor>
    <text evidence="4">Binds 2 Zn(2+) ions per subunit.</text>
</comment>
<dbReference type="STRING" id="363999.A0A439DGD6"/>
<accession>A0A439DGD6</accession>
<evidence type="ECO:0000256" key="1">
    <source>
        <dbReference type="ARBA" id="ARBA00022801"/>
    </source>
</evidence>